<accession>A0A085WHR2</accession>
<evidence type="ECO:0000313" key="13">
    <source>
        <dbReference type="Proteomes" id="UP000028725"/>
    </source>
</evidence>
<keyword evidence="13" id="KW-1185">Reference proteome</keyword>
<evidence type="ECO:0000256" key="7">
    <source>
        <dbReference type="ARBA" id="ARBA00034808"/>
    </source>
</evidence>
<dbReference type="Pfam" id="PF00580">
    <property type="entry name" value="UvrD-helicase"/>
    <property type="match status" value="1"/>
</dbReference>
<evidence type="ECO:0000256" key="5">
    <source>
        <dbReference type="ARBA" id="ARBA00023235"/>
    </source>
</evidence>
<protein>
    <recommendedName>
        <fullName evidence="7">DNA 3'-5' helicase</fullName>
        <ecNumber evidence="7">5.6.2.4</ecNumber>
    </recommendedName>
    <alternativeName>
        <fullName evidence="8">DNA 3'-5' helicase II</fullName>
    </alternativeName>
</protein>
<dbReference type="EMBL" id="JMCB01000008">
    <property type="protein sequence ID" value="KFE67225.1"/>
    <property type="molecule type" value="Genomic_DNA"/>
</dbReference>
<dbReference type="AlphaFoldDB" id="A0A085WHR2"/>
<evidence type="ECO:0000256" key="1">
    <source>
        <dbReference type="ARBA" id="ARBA00022741"/>
    </source>
</evidence>
<dbReference type="Gene3D" id="3.40.50.300">
    <property type="entry name" value="P-loop containing nucleotide triphosphate hydrolases"/>
    <property type="match status" value="3"/>
</dbReference>
<dbReference type="InterPro" id="IPR000212">
    <property type="entry name" value="DNA_helicase_UvrD/REP"/>
</dbReference>
<keyword evidence="2 10" id="KW-0378">Hydrolase</keyword>
<dbReference type="Pfam" id="PF13361">
    <property type="entry name" value="UvrD_C"/>
    <property type="match status" value="1"/>
</dbReference>
<evidence type="ECO:0000259" key="11">
    <source>
        <dbReference type="PROSITE" id="PS51198"/>
    </source>
</evidence>
<evidence type="ECO:0000256" key="2">
    <source>
        <dbReference type="ARBA" id="ARBA00022801"/>
    </source>
</evidence>
<dbReference type="GO" id="GO:0043138">
    <property type="term" value="F:3'-5' DNA helicase activity"/>
    <property type="evidence" value="ECO:0007669"/>
    <property type="project" value="UniProtKB-EC"/>
</dbReference>
<dbReference type="PROSITE" id="PS51198">
    <property type="entry name" value="UVRD_HELICASE_ATP_BIND"/>
    <property type="match status" value="1"/>
</dbReference>
<name>A0A085WHR2_9BACT</name>
<keyword evidence="3 10" id="KW-0347">Helicase</keyword>
<feature type="domain" description="UvrD-like helicase ATP-binding" evidence="11">
    <location>
        <begin position="47"/>
        <end position="374"/>
    </location>
</feature>
<dbReference type="InterPro" id="IPR027417">
    <property type="entry name" value="P-loop_NTPase"/>
</dbReference>
<dbReference type="InterPro" id="IPR014017">
    <property type="entry name" value="DNA_helicase_UvrD-like_C"/>
</dbReference>
<dbReference type="PATRIC" id="fig|394096.3.peg.4618"/>
<keyword evidence="1 10" id="KW-0547">Nucleotide-binding</keyword>
<evidence type="ECO:0000313" key="12">
    <source>
        <dbReference type="EMBL" id="KFE67225.1"/>
    </source>
</evidence>
<gene>
    <name evidence="12" type="ORF">DB31_8578</name>
</gene>
<evidence type="ECO:0000256" key="6">
    <source>
        <dbReference type="ARBA" id="ARBA00034617"/>
    </source>
</evidence>
<evidence type="ECO:0000256" key="9">
    <source>
        <dbReference type="ARBA" id="ARBA00048988"/>
    </source>
</evidence>
<evidence type="ECO:0000256" key="4">
    <source>
        <dbReference type="ARBA" id="ARBA00022840"/>
    </source>
</evidence>
<dbReference type="EC" id="5.6.2.4" evidence="7"/>
<evidence type="ECO:0000256" key="10">
    <source>
        <dbReference type="PROSITE-ProRule" id="PRU00560"/>
    </source>
</evidence>
<comment type="catalytic activity">
    <reaction evidence="6">
        <text>Couples ATP hydrolysis with the unwinding of duplex DNA by translocating in the 3'-5' direction.</text>
        <dbReference type="EC" id="5.6.2.4"/>
    </reaction>
</comment>
<keyword evidence="5" id="KW-0413">Isomerase</keyword>
<dbReference type="GO" id="GO:0003677">
    <property type="term" value="F:DNA binding"/>
    <property type="evidence" value="ECO:0007669"/>
    <property type="project" value="InterPro"/>
</dbReference>
<dbReference type="STRING" id="394096.DB31_8578"/>
<proteinExistence type="predicted"/>
<dbReference type="SUPFAM" id="SSF52540">
    <property type="entry name" value="P-loop containing nucleoside triphosphate hydrolases"/>
    <property type="match status" value="1"/>
</dbReference>
<dbReference type="GO" id="GO:0000725">
    <property type="term" value="P:recombinational repair"/>
    <property type="evidence" value="ECO:0007669"/>
    <property type="project" value="TreeGrafter"/>
</dbReference>
<dbReference type="GO" id="GO:0005524">
    <property type="term" value="F:ATP binding"/>
    <property type="evidence" value="ECO:0007669"/>
    <property type="project" value="UniProtKB-UniRule"/>
</dbReference>
<organism evidence="12 13">
    <name type="scientific">Hyalangium minutum</name>
    <dbReference type="NCBI Taxonomy" id="394096"/>
    <lineage>
        <taxon>Bacteria</taxon>
        <taxon>Pseudomonadati</taxon>
        <taxon>Myxococcota</taxon>
        <taxon>Myxococcia</taxon>
        <taxon>Myxococcales</taxon>
        <taxon>Cystobacterineae</taxon>
        <taxon>Archangiaceae</taxon>
        <taxon>Hyalangium</taxon>
    </lineage>
</organism>
<dbReference type="Proteomes" id="UP000028725">
    <property type="component" value="Unassembled WGS sequence"/>
</dbReference>
<evidence type="ECO:0000256" key="8">
    <source>
        <dbReference type="ARBA" id="ARBA00034923"/>
    </source>
</evidence>
<dbReference type="GO" id="GO:0016887">
    <property type="term" value="F:ATP hydrolysis activity"/>
    <property type="evidence" value="ECO:0007669"/>
    <property type="project" value="RHEA"/>
</dbReference>
<dbReference type="PANTHER" id="PTHR11070">
    <property type="entry name" value="UVRD / RECB / PCRA DNA HELICASE FAMILY MEMBER"/>
    <property type="match status" value="1"/>
</dbReference>
<dbReference type="CDD" id="cd17932">
    <property type="entry name" value="DEXQc_UvrD"/>
    <property type="match status" value="1"/>
</dbReference>
<reference evidence="12 13" key="1">
    <citation type="submission" date="2014-04" db="EMBL/GenBank/DDBJ databases">
        <title>Genome assembly of Hyalangium minutum DSM 14724.</title>
        <authorList>
            <person name="Sharma G."/>
            <person name="Subramanian S."/>
        </authorList>
    </citation>
    <scope>NUCLEOTIDE SEQUENCE [LARGE SCALE GENOMIC DNA]</scope>
    <source>
        <strain evidence="12 13">DSM 14724</strain>
    </source>
</reference>
<comment type="catalytic activity">
    <reaction evidence="9">
        <text>ATP + H2O = ADP + phosphate + H(+)</text>
        <dbReference type="Rhea" id="RHEA:13065"/>
        <dbReference type="ChEBI" id="CHEBI:15377"/>
        <dbReference type="ChEBI" id="CHEBI:15378"/>
        <dbReference type="ChEBI" id="CHEBI:30616"/>
        <dbReference type="ChEBI" id="CHEBI:43474"/>
        <dbReference type="ChEBI" id="CHEBI:456216"/>
        <dbReference type="EC" id="5.6.2.4"/>
    </reaction>
</comment>
<sequence>MCHNQDDFRAFAHLSRRSPALLPITDFIPAIRFAIPRFRPQPGRLPAPDAQQEACILHPPATPLQIVAGPGSGKTTVLVLRALRLVIVDGLLPEHVLLTTFTKKAAAEIRTRLIEWGLQLVGYLRQHGPSQLQPHLAQVDVNRFVTGTLDSLCEDALRTLRVATDPAPALLEGFAADALMHRRGLTNTVYNTGTIDPAVAGYLANFTFDGTAPGNVGELIRSVRPIFDRFAHDIIDLPTFQTLPTHTGARALLVRGYGAYVQHLRDTNRLDFALLEQAFLERLRTGRLARFTDVVRAILVDEYQDTNLLQESIYFELFRRSNASLSVVGDDDQSLYRFRGATVELFRDFRTRLATVVPNVAAQRLDLIANYRSTPEIVSFFNSFIVNDPDFSPARVQPPKPAIQAHLPSNGARVLGMFRSDVPTLATHLAAFLHDVFRGNGRVVSGAMGPVTVAKAPQGGDFGDAVLLAHSVNEFTSGFMGSTPRARLPHQLRRELASRNVGVFNPRGQALRDIPVIQQLLGAMLECLDPGSALQSTMRLRGEAQQYLGSFRVAYTQYAGTNPPPVQPHDLSAFVMAWGRRQSQSGKPWPREWPILELCFTLLAWFPSLRDDPEGQVHLEAVTRAISQSATFSPYRALVLHGSGQHDRISVENALRDIFAPIAESSIDVDEEIMPSIPRDRFAMMTIHQAKGLEFPLVIVDVGSDFKTNHAKTRFRRFPDQPSNVTHLEDDLSQPCSVGTLRLQRTALQRTFDDLIRLYYVAYSRPQSALLLVGLDTCLQYSTSIRHTATFWRADGTWAWRTPYSGRRHPPQANNIPLELI</sequence>
<keyword evidence="4 10" id="KW-0067">ATP-binding</keyword>
<dbReference type="InterPro" id="IPR014016">
    <property type="entry name" value="UvrD-like_ATP-bd"/>
</dbReference>
<evidence type="ECO:0000256" key="3">
    <source>
        <dbReference type="ARBA" id="ARBA00022806"/>
    </source>
</evidence>
<feature type="binding site" evidence="10">
    <location>
        <begin position="68"/>
        <end position="75"/>
    </location>
    <ligand>
        <name>ATP</name>
        <dbReference type="ChEBI" id="CHEBI:30616"/>
    </ligand>
</feature>
<dbReference type="PANTHER" id="PTHR11070:SF2">
    <property type="entry name" value="ATP-DEPENDENT DNA HELICASE SRS2"/>
    <property type="match status" value="1"/>
</dbReference>
<comment type="caution">
    <text evidence="12">The sequence shown here is derived from an EMBL/GenBank/DDBJ whole genome shotgun (WGS) entry which is preliminary data.</text>
</comment>